<keyword evidence="1" id="KW-0732">Signal</keyword>
<dbReference type="EMBL" id="BSNC01000003">
    <property type="protein sequence ID" value="GLP95538.1"/>
    <property type="molecule type" value="Genomic_DNA"/>
</dbReference>
<dbReference type="PANTHER" id="PTHR38013:SF1">
    <property type="entry name" value="GLYCOPROTEIN_POLYSACCHARIDE METABOLISM"/>
    <property type="match status" value="1"/>
</dbReference>
<keyword evidence="4" id="KW-1185">Reference proteome</keyword>
<evidence type="ECO:0000256" key="1">
    <source>
        <dbReference type="SAM" id="SignalP"/>
    </source>
</evidence>
<dbReference type="Pfam" id="PF03724">
    <property type="entry name" value="META"/>
    <property type="match status" value="1"/>
</dbReference>
<evidence type="ECO:0000259" key="2">
    <source>
        <dbReference type="Pfam" id="PF03724"/>
    </source>
</evidence>
<dbReference type="InterPro" id="IPR038670">
    <property type="entry name" value="HslJ-like_sf"/>
</dbReference>
<dbReference type="InterPro" id="IPR039366">
    <property type="entry name" value="Pilotin"/>
</dbReference>
<dbReference type="Gene3D" id="2.40.128.270">
    <property type="match status" value="1"/>
</dbReference>
<reference evidence="3" key="1">
    <citation type="journal article" date="2014" name="Int. J. Syst. Evol. Microbiol.">
        <title>Complete genome sequence of Corynebacterium casei LMG S-19264T (=DSM 44701T), isolated from a smear-ripened cheese.</title>
        <authorList>
            <consortium name="US DOE Joint Genome Institute (JGI-PGF)"/>
            <person name="Walter F."/>
            <person name="Albersmeier A."/>
            <person name="Kalinowski J."/>
            <person name="Ruckert C."/>
        </authorList>
    </citation>
    <scope>NUCLEOTIDE SEQUENCE</scope>
    <source>
        <strain evidence="3">NBRC 101628</strain>
    </source>
</reference>
<dbReference type="PANTHER" id="PTHR38013">
    <property type="entry name" value="GLYCOPROTEIN/POLYSACCHARIDE METABOLISM"/>
    <property type="match status" value="1"/>
</dbReference>
<evidence type="ECO:0000313" key="4">
    <source>
        <dbReference type="Proteomes" id="UP001161422"/>
    </source>
</evidence>
<feature type="chain" id="PRO_5041327233" description="DUF306 domain-containing protein" evidence="1">
    <location>
        <begin position="23"/>
        <end position="258"/>
    </location>
</feature>
<dbReference type="RefSeq" id="WP_169902915.1">
    <property type="nucleotide sequence ID" value="NZ_BSNC01000003.1"/>
</dbReference>
<protein>
    <recommendedName>
        <fullName evidence="2">DUF306 domain-containing protein</fullName>
    </recommendedName>
</protein>
<dbReference type="InterPro" id="IPR005184">
    <property type="entry name" value="DUF306_Meta_HslJ"/>
</dbReference>
<gene>
    <name evidence="3" type="ORF">GCM10007895_08440</name>
</gene>
<evidence type="ECO:0000313" key="3">
    <source>
        <dbReference type="EMBL" id="GLP95538.1"/>
    </source>
</evidence>
<name>A0AA37RUQ3_9GAMM</name>
<dbReference type="InterPro" id="IPR053196">
    <property type="entry name" value="Lipoprotein_YbaY-like"/>
</dbReference>
<comment type="caution">
    <text evidence="3">The sequence shown here is derived from an EMBL/GenBank/DDBJ whole genome shotgun (WGS) entry which is preliminary data.</text>
</comment>
<organism evidence="3 4">
    <name type="scientific">Paraferrimonas sedimenticola</name>
    <dbReference type="NCBI Taxonomy" id="375674"/>
    <lineage>
        <taxon>Bacteria</taxon>
        <taxon>Pseudomonadati</taxon>
        <taxon>Pseudomonadota</taxon>
        <taxon>Gammaproteobacteria</taxon>
        <taxon>Alteromonadales</taxon>
        <taxon>Ferrimonadaceae</taxon>
        <taxon>Paraferrimonas</taxon>
    </lineage>
</organism>
<dbReference type="AlphaFoldDB" id="A0AA37RUQ3"/>
<reference evidence="3" key="2">
    <citation type="submission" date="2023-01" db="EMBL/GenBank/DDBJ databases">
        <title>Draft genome sequence of Paraferrimonas sedimenticola strain NBRC 101628.</title>
        <authorList>
            <person name="Sun Q."/>
            <person name="Mori K."/>
        </authorList>
    </citation>
    <scope>NUCLEOTIDE SEQUENCE</scope>
    <source>
        <strain evidence="3">NBRC 101628</strain>
    </source>
</reference>
<accession>A0AA37RUQ3</accession>
<feature type="signal peptide" evidence="1">
    <location>
        <begin position="1"/>
        <end position="22"/>
    </location>
</feature>
<dbReference type="Pfam" id="PF09619">
    <property type="entry name" value="YscW"/>
    <property type="match status" value="1"/>
</dbReference>
<sequence length="258" mass="28439">MGAPSILRSGILLALVAGVAACQPNPPAQSTTPEVLTGEVYYREKIKLPEDATLQVYLEDVSLADAPSQVLAHAEFNTVNAPPYPFEFAIQNIEFKNNHRYALRARIEHNGRLMYTNDEYIAAFDENKPHRQVLVKRVQSAMGSLYGVHWQFESLSDGELASGEQGRAAYLEFDQDQQKVGGFNGCNSFNGAIEQKGKALSFGLMASTMKMCAEGSELERQVSTVLGKTQSFNVKGQRLQLLDDKQQPLAQLKAVTKP</sequence>
<dbReference type="Proteomes" id="UP001161422">
    <property type="component" value="Unassembled WGS sequence"/>
</dbReference>
<feature type="domain" description="DUF306" evidence="2">
    <location>
        <begin position="145"/>
        <end position="252"/>
    </location>
</feature>
<proteinExistence type="predicted"/>